<feature type="non-terminal residue" evidence="1">
    <location>
        <position position="1"/>
    </location>
</feature>
<keyword evidence="2" id="KW-1185">Reference proteome</keyword>
<sequence>VPYKIPKLQQNAVPSIFPGPAYLSKNINKWKPPTERQNVIHNKKSKMMILGTLRLYCSWIDNTVQNLNSTVSIYSFVSFCHNDLLPIIEKSITVSTNGDITFRVLGKKIEAEQLNITPAKSLEDFANN</sequence>
<name>A0A6G0VQH4_APHCR</name>
<dbReference type="OrthoDB" id="6595763at2759"/>
<reference evidence="1 2" key="1">
    <citation type="submission" date="2019-08" db="EMBL/GenBank/DDBJ databases">
        <title>Whole genome of Aphis craccivora.</title>
        <authorList>
            <person name="Voronova N.V."/>
            <person name="Shulinski R.S."/>
            <person name="Bandarenka Y.V."/>
            <person name="Zhorov D.G."/>
            <person name="Warner D."/>
        </authorList>
    </citation>
    <scope>NUCLEOTIDE SEQUENCE [LARGE SCALE GENOMIC DNA]</scope>
    <source>
        <strain evidence="1">180601</strain>
        <tissue evidence="1">Whole Body</tissue>
    </source>
</reference>
<comment type="caution">
    <text evidence="1">The sequence shown here is derived from an EMBL/GenBank/DDBJ whole genome shotgun (WGS) entry which is preliminary data.</text>
</comment>
<gene>
    <name evidence="1" type="ORF">FWK35_00035438</name>
</gene>
<dbReference type="Proteomes" id="UP000478052">
    <property type="component" value="Unassembled WGS sequence"/>
</dbReference>
<dbReference type="EMBL" id="VUJU01014320">
    <property type="protein sequence ID" value="KAF0702328.1"/>
    <property type="molecule type" value="Genomic_DNA"/>
</dbReference>
<proteinExistence type="predicted"/>
<evidence type="ECO:0000313" key="2">
    <source>
        <dbReference type="Proteomes" id="UP000478052"/>
    </source>
</evidence>
<protein>
    <submittedName>
        <fullName evidence="1">THAP-type domain-containing protein</fullName>
    </submittedName>
</protein>
<evidence type="ECO:0000313" key="1">
    <source>
        <dbReference type="EMBL" id="KAF0702328.1"/>
    </source>
</evidence>
<dbReference type="AlphaFoldDB" id="A0A6G0VQH4"/>
<organism evidence="1 2">
    <name type="scientific">Aphis craccivora</name>
    <name type="common">Cowpea aphid</name>
    <dbReference type="NCBI Taxonomy" id="307492"/>
    <lineage>
        <taxon>Eukaryota</taxon>
        <taxon>Metazoa</taxon>
        <taxon>Ecdysozoa</taxon>
        <taxon>Arthropoda</taxon>
        <taxon>Hexapoda</taxon>
        <taxon>Insecta</taxon>
        <taxon>Pterygota</taxon>
        <taxon>Neoptera</taxon>
        <taxon>Paraneoptera</taxon>
        <taxon>Hemiptera</taxon>
        <taxon>Sternorrhyncha</taxon>
        <taxon>Aphidomorpha</taxon>
        <taxon>Aphidoidea</taxon>
        <taxon>Aphididae</taxon>
        <taxon>Aphidini</taxon>
        <taxon>Aphis</taxon>
        <taxon>Aphis</taxon>
    </lineage>
</organism>
<accession>A0A6G0VQH4</accession>